<dbReference type="PANTHER" id="PTHR34546">
    <property type="entry name" value="OS06G0153600 PROTEIN"/>
    <property type="match status" value="1"/>
</dbReference>
<dbReference type="EnsemblPlants" id="AUR62019577-RA">
    <property type="protein sequence ID" value="AUR62019577-RA:cds"/>
    <property type="gene ID" value="AUR62019577"/>
</dbReference>
<keyword evidence="2" id="KW-1185">Reference proteome</keyword>
<evidence type="ECO:0000313" key="2">
    <source>
        <dbReference type="Proteomes" id="UP000596660"/>
    </source>
</evidence>
<dbReference type="AlphaFoldDB" id="A0A803LVS6"/>
<dbReference type="OMA" id="MENDSIT"/>
<reference evidence="1" key="1">
    <citation type="journal article" date="2017" name="Nature">
        <title>The genome of Chenopodium quinoa.</title>
        <authorList>
            <person name="Jarvis D.E."/>
            <person name="Ho Y.S."/>
            <person name="Lightfoot D.J."/>
            <person name="Schmoeckel S.M."/>
            <person name="Li B."/>
            <person name="Borm T.J.A."/>
            <person name="Ohyanagi H."/>
            <person name="Mineta K."/>
            <person name="Michell C.T."/>
            <person name="Saber N."/>
            <person name="Kharbatia N.M."/>
            <person name="Rupper R.R."/>
            <person name="Sharp A.R."/>
            <person name="Dally N."/>
            <person name="Boughton B.A."/>
            <person name="Woo Y.H."/>
            <person name="Gao G."/>
            <person name="Schijlen E.G.W.M."/>
            <person name="Guo X."/>
            <person name="Momin A.A."/>
            <person name="Negrao S."/>
            <person name="Al-Babili S."/>
            <person name="Gehring C."/>
            <person name="Roessner U."/>
            <person name="Jung C."/>
            <person name="Murphy K."/>
            <person name="Arold S.T."/>
            <person name="Gojobori T."/>
            <person name="van der Linden C.G."/>
            <person name="van Loo E.N."/>
            <person name="Jellen E.N."/>
            <person name="Maughan P.J."/>
            <person name="Tester M."/>
        </authorList>
    </citation>
    <scope>NUCLEOTIDE SEQUENCE [LARGE SCALE GENOMIC DNA]</scope>
    <source>
        <strain evidence="1">cv. PI 614886</strain>
    </source>
</reference>
<organism evidence="1 2">
    <name type="scientific">Chenopodium quinoa</name>
    <name type="common">Quinoa</name>
    <dbReference type="NCBI Taxonomy" id="63459"/>
    <lineage>
        <taxon>Eukaryota</taxon>
        <taxon>Viridiplantae</taxon>
        <taxon>Streptophyta</taxon>
        <taxon>Embryophyta</taxon>
        <taxon>Tracheophyta</taxon>
        <taxon>Spermatophyta</taxon>
        <taxon>Magnoliopsida</taxon>
        <taxon>eudicotyledons</taxon>
        <taxon>Gunneridae</taxon>
        <taxon>Pentapetalae</taxon>
        <taxon>Caryophyllales</taxon>
        <taxon>Chenopodiaceae</taxon>
        <taxon>Chenopodioideae</taxon>
        <taxon>Atripliceae</taxon>
        <taxon>Chenopodium</taxon>
    </lineage>
</organism>
<dbReference type="Proteomes" id="UP000596660">
    <property type="component" value="Unplaced"/>
</dbReference>
<dbReference type="PANTHER" id="PTHR34546:SF3">
    <property type="entry name" value="OS06G0153600 PROTEIN"/>
    <property type="match status" value="1"/>
</dbReference>
<name>A0A803LVS6_CHEQI</name>
<dbReference type="Gramene" id="AUR62019577-RA">
    <property type="protein sequence ID" value="AUR62019577-RA:cds"/>
    <property type="gene ID" value="AUR62019577"/>
</dbReference>
<accession>A0A803LVS6</accession>
<evidence type="ECO:0000313" key="1">
    <source>
        <dbReference type="EnsemblPlants" id="AUR62019577-RA:cds"/>
    </source>
</evidence>
<protein>
    <submittedName>
        <fullName evidence="1">Uncharacterized protein</fullName>
    </submittedName>
</protein>
<sequence>MQRGNYNPHINPFQTHQIHQIPPQIPRNPPINNPYNPPLNHPIHHLPPPQYPFSPEYERILRDEVIYLHSLWHRGPPSSTLNPNSQTPHYLKPSIPSIFKKTQKISKSLEPHLISDKEWPVESIPKCPSSSGSIWPEFKPHSAPASRPVTAEEKERVLGVKIHLKAGKLLRKYKNCVAVVQHSVTISNTKKRKAHRAYGHVICKILGWDVHRLPSLPSKDGDASSQSLEKSCVFPGVVDNHADGSKESPAVVEREGDFGYVSNSDAGPGDKPDAVEMENDSITDAGCVASESVQSVSESRVNADGCEADVHGSLKKEDCNSDNVQLEQTNTPDSAQKVGNIMREEGSAFGGESVNCELSLTGDAVK</sequence>
<proteinExistence type="predicted"/>
<reference evidence="1" key="2">
    <citation type="submission" date="2021-03" db="UniProtKB">
        <authorList>
            <consortium name="EnsemblPlants"/>
        </authorList>
    </citation>
    <scope>IDENTIFICATION</scope>
</reference>